<evidence type="ECO:0000313" key="2">
    <source>
        <dbReference type="Proteomes" id="UP000075081"/>
    </source>
</evidence>
<comment type="caution">
    <text evidence="1">The sequence shown here is derived from an EMBL/GenBank/DDBJ whole genome shotgun (WGS) entry which is preliminary data.</text>
</comment>
<gene>
    <name evidence="1" type="ORF">ERS156295_00522</name>
</gene>
<sequence>MYIFETTEQNNSKANDFETKSLLYLMSFKSDSTDIDTFFVDCFNDITGASSDLLKLWDVQAKNISSLRPKTIGKSLITLFQNFISSVDFYEYILFIPKLKENYLMDISLTEFKIDNFKDIAKIQEGLEEEYKRRKKLGALNLKQLSQLNTFLEQIHFVTGDSSKAIYIKNIIQFKSNIRDDNFFESVFNEVRSKQTELKNINIHNISINSIEEVLKLNKHLTKRQLETLVVNRIIGVELFKQRIPNDFFDVINDKSSSDRKDIIQDCNANLSRLLFDKNSNKKKFWSLLEQILILVEEKDDIYQILNRIKQYQIPKIINDDYTLLYLISMVKEGMEENAC</sequence>
<dbReference type="Proteomes" id="UP000075081">
    <property type="component" value="Unassembled WGS sequence"/>
</dbReference>
<proteinExistence type="predicted"/>
<dbReference type="RefSeq" id="WP_012775100.1">
    <property type="nucleotide sequence ID" value="NZ_BCCP01000005.1"/>
</dbReference>
<name>A0A2K1SYQ0_STRSU</name>
<reference evidence="1 2" key="1">
    <citation type="submission" date="2016-02" db="EMBL/GenBank/DDBJ databases">
        <authorList>
            <consortium name="Pathogen Informatics"/>
        </authorList>
    </citation>
    <scope>NUCLEOTIDE SEQUENCE [LARGE SCALE GENOMIC DNA]</scope>
    <source>
        <strain evidence="1 2">FX230</strain>
    </source>
</reference>
<evidence type="ECO:0000313" key="1">
    <source>
        <dbReference type="EMBL" id="CZA88235.1"/>
    </source>
</evidence>
<organism evidence="1 2">
    <name type="scientific">Streptococcus suis</name>
    <dbReference type="NCBI Taxonomy" id="1307"/>
    <lineage>
        <taxon>Bacteria</taxon>
        <taxon>Bacillati</taxon>
        <taxon>Bacillota</taxon>
        <taxon>Bacilli</taxon>
        <taxon>Lactobacillales</taxon>
        <taxon>Streptococcaceae</taxon>
        <taxon>Streptococcus</taxon>
    </lineage>
</organism>
<protein>
    <submittedName>
        <fullName evidence="1">Uncharacterized protein</fullName>
    </submittedName>
</protein>
<dbReference type="AlphaFoldDB" id="A0A2K1SYQ0"/>
<accession>A0A2K1SYQ0</accession>
<dbReference type="EMBL" id="FISW01000002">
    <property type="protein sequence ID" value="CZA88235.1"/>
    <property type="molecule type" value="Genomic_DNA"/>
</dbReference>